<organism evidence="1 2">
    <name type="scientific">Canavalia gladiata</name>
    <name type="common">Sword bean</name>
    <name type="synonym">Dolichos gladiatus</name>
    <dbReference type="NCBI Taxonomy" id="3824"/>
    <lineage>
        <taxon>Eukaryota</taxon>
        <taxon>Viridiplantae</taxon>
        <taxon>Streptophyta</taxon>
        <taxon>Embryophyta</taxon>
        <taxon>Tracheophyta</taxon>
        <taxon>Spermatophyta</taxon>
        <taxon>Magnoliopsida</taxon>
        <taxon>eudicotyledons</taxon>
        <taxon>Gunneridae</taxon>
        <taxon>Pentapetalae</taxon>
        <taxon>rosids</taxon>
        <taxon>fabids</taxon>
        <taxon>Fabales</taxon>
        <taxon>Fabaceae</taxon>
        <taxon>Papilionoideae</taxon>
        <taxon>50 kb inversion clade</taxon>
        <taxon>NPAAA clade</taxon>
        <taxon>indigoferoid/millettioid clade</taxon>
        <taxon>Phaseoleae</taxon>
        <taxon>Canavalia</taxon>
    </lineage>
</organism>
<protein>
    <submittedName>
        <fullName evidence="1">Uncharacterized protein</fullName>
    </submittedName>
</protein>
<proteinExistence type="predicted"/>
<gene>
    <name evidence="1" type="ORF">VNO77_43722</name>
</gene>
<evidence type="ECO:0000313" key="1">
    <source>
        <dbReference type="EMBL" id="KAK7305810.1"/>
    </source>
</evidence>
<dbReference type="Proteomes" id="UP001367508">
    <property type="component" value="Unassembled WGS sequence"/>
</dbReference>
<name>A0AAN9PN57_CANGL</name>
<sequence>MGAATTLLTGIPNSNPILLPGQYFLNKSVISAANVTWPGPQTPIYTSLKQCDSDPFYGFPFSLIMVLKRPRLPARR</sequence>
<comment type="caution">
    <text evidence="1">The sequence shown here is derived from an EMBL/GenBank/DDBJ whole genome shotgun (WGS) entry which is preliminary data.</text>
</comment>
<dbReference type="EMBL" id="JAYMYQ010000011">
    <property type="protein sequence ID" value="KAK7305810.1"/>
    <property type="molecule type" value="Genomic_DNA"/>
</dbReference>
<evidence type="ECO:0000313" key="2">
    <source>
        <dbReference type="Proteomes" id="UP001367508"/>
    </source>
</evidence>
<reference evidence="1 2" key="1">
    <citation type="submission" date="2024-01" db="EMBL/GenBank/DDBJ databases">
        <title>The genomes of 5 underutilized Papilionoideae crops provide insights into root nodulation and disease resistanc.</title>
        <authorList>
            <person name="Jiang F."/>
        </authorList>
    </citation>
    <scope>NUCLEOTIDE SEQUENCE [LARGE SCALE GENOMIC DNA]</scope>
    <source>
        <strain evidence="1">LVBAO_FW01</strain>
        <tissue evidence="1">Leaves</tissue>
    </source>
</reference>
<keyword evidence="2" id="KW-1185">Reference proteome</keyword>
<dbReference type="AlphaFoldDB" id="A0AAN9PN57"/>
<accession>A0AAN9PN57</accession>